<protein>
    <submittedName>
        <fullName evidence="1">Type I restriction enzyme, R subunit</fullName>
        <ecNumber evidence="1">3.1.21.3</ecNumber>
    </submittedName>
</protein>
<accession>A0A444IZN1</accession>
<organism evidence="1 2">
    <name type="scientific">Candidatus Electrothrix aarhusensis</name>
    <dbReference type="NCBI Taxonomy" id="1859131"/>
    <lineage>
        <taxon>Bacteria</taxon>
        <taxon>Pseudomonadati</taxon>
        <taxon>Thermodesulfobacteriota</taxon>
        <taxon>Desulfobulbia</taxon>
        <taxon>Desulfobulbales</taxon>
        <taxon>Desulfobulbaceae</taxon>
        <taxon>Candidatus Electrothrix</taxon>
    </lineage>
</organism>
<dbReference type="Proteomes" id="UP000287853">
    <property type="component" value="Unassembled WGS sequence"/>
</dbReference>
<sequence length="96" mass="11208">MQAEKELAVALQEKTPQAALTELFLELKTDQTPAVVERIVADIDAIVRVVRFPGWQQSNQGEREVQKNLRKALLKYKLHKDQLLFDRAYGYIKEYY</sequence>
<dbReference type="AlphaFoldDB" id="A0A444IZN1"/>
<dbReference type="EMBL" id="MTKO01000066">
    <property type="protein sequence ID" value="RWX46348.1"/>
    <property type="molecule type" value="Genomic_DNA"/>
</dbReference>
<reference evidence="1 2" key="1">
    <citation type="submission" date="2017-01" db="EMBL/GenBank/DDBJ databases">
        <title>The cable genome- insights into the physiology and evolution of filamentous bacteria capable of sulfide oxidation via long distance electron transfer.</title>
        <authorList>
            <person name="Schreiber L."/>
            <person name="Bjerg J.T."/>
            <person name="Boggild A."/>
            <person name="Van De Vossenberg J."/>
            <person name="Meysman F."/>
            <person name="Nielsen L.P."/>
            <person name="Schramm A."/>
            <person name="Kjeldsen K.U."/>
        </authorList>
    </citation>
    <scope>NUCLEOTIDE SEQUENCE [LARGE SCALE GENOMIC DNA]</scope>
    <source>
        <strain evidence="1">MCF</strain>
    </source>
</reference>
<gene>
    <name evidence="1" type="ORF">H206_01426</name>
</gene>
<comment type="caution">
    <text evidence="1">The sequence shown here is derived from an EMBL/GenBank/DDBJ whole genome shotgun (WGS) entry which is preliminary data.</text>
</comment>
<keyword evidence="2" id="KW-1185">Reference proteome</keyword>
<keyword evidence="1" id="KW-0378">Hydrolase</keyword>
<dbReference type="EC" id="3.1.21.3" evidence="1"/>
<name>A0A444IZN1_9BACT</name>
<proteinExistence type="predicted"/>
<evidence type="ECO:0000313" key="2">
    <source>
        <dbReference type="Proteomes" id="UP000287853"/>
    </source>
</evidence>
<evidence type="ECO:0000313" key="1">
    <source>
        <dbReference type="EMBL" id="RWX46348.1"/>
    </source>
</evidence>
<dbReference type="GO" id="GO:0009035">
    <property type="term" value="F:type I site-specific deoxyribonuclease activity"/>
    <property type="evidence" value="ECO:0007669"/>
    <property type="project" value="UniProtKB-EC"/>
</dbReference>